<gene>
    <name evidence="1" type="ORF">GCM10022422_14410</name>
</gene>
<comment type="caution">
    <text evidence="1">The sequence shown here is derived from an EMBL/GenBank/DDBJ whole genome shotgun (WGS) entry which is preliminary data.</text>
</comment>
<dbReference type="Proteomes" id="UP001501367">
    <property type="component" value="Unassembled WGS sequence"/>
</dbReference>
<dbReference type="SUPFAM" id="SSF52540">
    <property type="entry name" value="P-loop containing nucleoside triphosphate hydrolases"/>
    <property type="match status" value="1"/>
</dbReference>
<dbReference type="EMBL" id="BAABDT010000002">
    <property type="protein sequence ID" value="GAA3732927.1"/>
    <property type="molecule type" value="Genomic_DNA"/>
</dbReference>
<proteinExistence type="predicted"/>
<dbReference type="Gene3D" id="1.10.10.60">
    <property type="entry name" value="Homeodomain-like"/>
    <property type="match status" value="1"/>
</dbReference>
<dbReference type="InterPro" id="IPR027417">
    <property type="entry name" value="P-loop_NTPase"/>
</dbReference>
<evidence type="ECO:0000313" key="1">
    <source>
        <dbReference type="EMBL" id="GAA3732927.1"/>
    </source>
</evidence>
<reference evidence="2" key="1">
    <citation type="journal article" date="2019" name="Int. J. Syst. Evol. Microbiol.">
        <title>The Global Catalogue of Microorganisms (GCM) 10K type strain sequencing project: providing services to taxonomists for standard genome sequencing and annotation.</title>
        <authorList>
            <consortium name="The Broad Institute Genomics Platform"/>
            <consortium name="The Broad Institute Genome Sequencing Center for Infectious Disease"/>
            <person name="Wu L."/>
            <person name="Ma J."/>
        </authorList>
    </citation>
    <scope>NUCLEOTIDE SEQUENCE [LARGE SCALE GENOMIC DNA]</scope>
    <source>
        <strain evidence="2">JCM 17336</strain>
    </source>
</reference>
<sequence length="343" mass="39173">MVNMYNEVEMCANSIDIAVKEEVLMQNENIGLFTIKSATKWMEEAKNKPVPKMLFGEFWFEGELCILFADTNLGKSILAVQIGNSISKNEAIVPFKLDSPKQPILYFDFELSIKQFENRYSKDYSEHYDFDDNFIRIEINSDAEVPDGQDFEDYLCDSLERSIISTNAKIIIIDNITFLKNGNESAKDALPLMKQLKALKSKHELSILVLGHTPKRDLSKPLSINDIAGSKMLSNFCDSAFAIGQSSSDSSLRYLKQLKQRNTEQIYDSENVCVCQISKPENFLEFEFINYAEERIHLKEFKKTDKDGLIEKVKELSSNGKTQREIAIELCISLGAVNKYLKK</sequence>
<evidence type="ECO:0000313" key="2">
    <source>
        <dbReference type="Proteomes" id="UP001501367"/>
    </source>
</evidence>
<accession>A0ABP7FAL4</accession>
<name>A0ABP7FAL4_9FLAO</name>
<keyword evidence="2" id="KW-1185">Reference proteome</keyword>
<organism evidence="1 2">
    <name type="scientific">Flavobacterium ginsengisoli</name>
    <dbReference type="NCBI Taxonomy" id="871694"/>
    <lineage>
        <taxon>Bacteria</taxon>
        <taxon>Pseudomonadati</taxon>
        <taxon>Bacteroidota</taxon>
        <taxon>Flavobacteriia</taxon>
        <taxon>Flavobacteriales</taxon>
        <taxon>Flavobacteriaceae</taxon>
        <taxon>Flavobacterium</taxon>
    </lineage>
</organism>
<dbReference type="Gene3D" id="3.40.50.300">
    <property type="entry name" value="P-loop containing nucleotide triphosphate hydrolases"/>
    <property type="match status" value="1"/>
</dbReference>
<dbReference type="Pfam" id="PF13481">
    <property type="entry name" value="AAA_25"/>
    <property type="match status" value="1"/>
</dbReference>
<protein>
    <submittedName>
        <fullName evidence="1">AAA family ATPase</fullName>
    </submittedName>
</protein>